<keyword evidence="1" id="KW-1133">Transmembrane helix</keyword>
<dbReference type="EMBL" id="FZNX01000001">
    <property type="protein sequence ID" value="SNR33311.1"/>
    <property type="molecule type" value="Genomic_DNA"/>
</dbReference>
<keyword evidence="3" id="KW-1185">Reference proteome</keyword>
<dbReference type="AlphaFoldDB" id="A0A238VGI4"/>
<dbReference type="InterPro" id="IPR008620">
    <property type="entry name" value="FixH"/>
</dbReference>
<dbReference type="Pfam" id="PF05751">
    <property type="entry name" value="FixH"/>
    <property type="match status" value="1"/>
</dbReference>
<dbReference type="OrthoDB" id="1493774at2"/>
<dbReference type="Proteomes" id="UP000198412">
    <property type="component" value="Unassembled WGS sequence"/>
</dbReference>
<sequence>MKLKISWPTAIIVSIVAFMIFILSFVYKVTFLPEYDHHLVSEEYYKDELNYQKEIDKENKGIALKENVIVAKVSEGLLISFPKEFNPKEISGKISFKRLSNSKIDFEHPIKLESSDFLIKNENLLKGRWDLQIEWVVKENVYLFKEKLMY</sequence>
<reference evidence="3" key="1">
    <citation type="submission" date="2017-06" db="EMBL/GenBank/DDBJ databases">
        <authorList>
            <person name="Varghese N."/>
            <person name="Submissions S."/>
        </authorList>
    </citation>
    <scope>NUCLEOTIDE SEQUENCE [LARGE SCALE GENOMIC DNA]</scope>
    <source>
        <strain evidence="3">DSM 27993</strain>
    </source>
</reference>
<dbReference type="RefSeq" id="WP_089376780.1">
    <property type="nucleotide sequence ID" value="NZ_FZNX01000001.1"/>
</dbReference>
<keyword evidence="1" id="KW-0812">Transmembrane</keyword>
<feature type="transmembrane region" description="Helical" evidence="1">
    <location>
        <begin position="7"/>
        <end position="27"/>
    </location>
</feature>
<evidence type="ECO:0000313" key="2">
    <source>
        <dbReference type="EMBL" id="SNR33311.1"/>
    </source>
</evidence>
<evidence type="ECO:0000313" key="3">
    <source>
        <dbReference type="Proteomes" id="UP000198412"/>
    </source>
</evidence>
<gene>
    <name evidence="2" type="ORF">SAMN04488111_0438</name>
</gene>
<proteinExistence type="predicted"/>
<name>A0A238VGI4_9FLAO</name>
<keyword evidence="1" id="KW-0472">Membrane</keyword>
<accession>A0A238VGI4</accession>
<evidence type="ECO:0000256" key="1">
    <source>
        <dbReference type="SAM" id="Phobius"/>
    </source>
</evidence>
<organism evidence="2 3">
    <name type="scientific">Lutibacter flavus</name>
    <dbReference type="NCBI Taxonomy" id="691689"/>
    <lineage>
        <taxon>Bacteria</taxon>
        <taxon>Pseudomonadati</taxon>
        <taxon>Bacteroidota</taxon>
        <taxon>Flavobacteriia</taxon>
        <taxon>Flavobacteriales</taxon>
        <taxon>Flavobacteriaceae</taxon>
        <taxon>Lutibacter</taxon>
    </lineage>
</organism>
<protein>
    <submittedName>
        <fullName evidence="2">FixH protein</fullName>
    </submittedName>
</protein>